<dbReference type="PROSITE" id="PS50957">
    <property type="entry name" value="JOSEPHIN"/>
    <property type="match status" value="1"/>
</dbReference>
<dbReference type="FunFam" id="1.10.287.10:FF:000018">
    <property type="entry name" value="Ataxin-3 homolog"/>
    <property type="match status" value="1"/>
</dbReference>
<dbReference type="PRINTS" id="PR01233">
    <property type="entry name" value="JOSEPHIN"/>
</dbReference>
<dbReference type="Pfam" id="PF02099">
    <property type="entry name" value="Josephin"/>
    <property type="match status" value="1"/>
</dbReference>
<dbReference type="GO" id="GO:0005730">
    <property type="term" value="C:nucleolus"/>
    <property type="evidence" value="ECO:0007669"/>
    <property type="project" value="UniProtKB-SubCell"/>
</dbReference>
<evidence type="ECO:0000256" key="12">
    <source>
        <dbReference type="ARBA" id="ARBA00023163"/>
    </source>
</evidence>
<feature type="active site" evidence="19">
    <location>
        <position position="93"/>
    </location>
</feature>
<keyword evidence="9 19" id="KW-0378">Hydrolase</keyword>
<feature type="active site" evidence="19">
    <location>
        <position position="3"/>
    </location>
</feature>
<evidence type="ECO:0000313" key="21">
    <source>
        <dbReference type="EMBL" id="CDW56402.1"/>
    </source>
</evidence>
<accession>A0A077Z7E3</accession>
<evidence type="ECO:0000256" key="14">
    <source>
        <dbReference type="ARBA" id="ARBA00060106"/>
    </source>
</evidence>
<comment type="subcellular location">
    <subcellularLocation>
        <location evidence="2">Cytoplasm</location>
    </subcellularLocation>
    <subcellularLocation>
        <location evidence="3">Nucleus</location>
        <location evidence="3">Nucleolus</location>
    </subcellularLocation>
</comment>
<reference evidence="21" key="1">
    <citation type="submission" date="2014-01" db="EMBL/GenBank/DDBJ databases">
        <authorList>
            <person name="Aslett M."/>
        </authorList>
    </citation>
    <scope>NUCLEOTIDE SEQUENCE</scope>
</reference>
<feature type="domain" description="Josephin" evidence="20">
    <location>
        <begin position="1"/>
        <end position="154"/>
    </location>
</feature>
<evidence type="ECO:0000256" key="17">
    <source>
        <dbReference type="ARBA" id="ARBA00082365"/>
    </source>
</evidence>
<evidence type="ECO:0000256" key="10">
    <source>
        <dbReference type="ARBA" id="ARBA00022807"/>
    </source>
</evidence>
<evidence type="ECO:0000256" key="1">
    <source>
        <dbReference type="ARBA" id="ARBA00000707"/>
    </source>
</evidence>
<name>A0A077Z7E3_TRITR</name>
<evidence type="ECO:0000256" key="4">
    <source>
        <dbReference type="ARBA" id="ARBA00012759"/>
    </source>
</evidence>
<evidence type="ECO:0000256" key="3">
    <source>
        <dbReference type="ARBA" id="ARBA00004604"/>
    </source>
</evidence>
<evidence type="ECO:0000256" key="19">
    <source>
        <dbReference type="PROSITE-ProRule" id="PRU00331"/>
    </source>
</evidence>
<keyword evidence="8" id="KW-0833">Ubl conjugation pathway</keyword>
<keyword evidence="7" id="KW-0677">Repeat</keyword>
<keyword evidence="10" id="KW-0788">Thiol protease</keyword>
<protein>
    <recommendedName>
        <fullName evidence="16">Ataxin-3 homolog</fullName>
        <ecNumber evidence="4">3.4.19.12</ecNumber>
    </recommendedName>
    <alternativeName>
        <fullName evidence="17">Machado-Joseph disease-like protein</fullName>
    </alternativeName>
</protein>
<evidence type="ECO:0000256" key="9">
    <source>
        <dbReference type="ARBA" id="ARBA00022801"/>
    </source>
</evidence>
<keyword evidence="12" id="KW-0804">Transcription</keyword>
<evidence type="ECO:0000256" key="13">
    <source>
        <dbReference type="ARBA" id="ARBA00023242"/>
    </source>
</evidence>
<evidence type="ECO:0000256" key="6">
    <source>
        <dbReference type="ARBA" id="ARBA00022670"/>
    </source>
</evidence>
<dbReference type="InterPro" id="IPR006155">
    <property type="entry name" value="Josephin"/>
</dbReference>
<dbReference type="GO" id="GO:0006508">
    <property type="term" value="P:proteolysis"/>
    <property type="evidence" value="ECO:0007669"/>
    <property type="project" value="UniProtKB-KW"/>
</dbReference>
<comment type="function">
    <text evidence="14">Acts as a chain editing deubiquitinating enzyme that binds and cleaves 'Lys-48'-linked polyubiquitin chains, with a preference for chains containing four or more ubiquitin molecules thereby modulating protein degradation by the ubiquitin-proteasome pathway. Probably by regulating the IGF-1-insulin-like pathway, regulates lifespan. Regulates germline DNA double-strand-break repair and apoptosis in response to DNA damage by recruiting E4 ubiquitin-protein ligase ufd-2 to DNA repair foci. Interacts with key regulators of transcription and represses transcription. Acts as a histone-binding protein that regulates transcription.</text>
</comment>
<sequence length="280" mass="31020">MLCAQHALNNLLQGAYFSAVDLAEIARKLDELERSVLGTDLSLNVNDDGYFSVQVISEALKVFDLRLVGLCDFQARNIGSLTCSAFICNFENHWFTLRRINGCWFNLNSLNSGPTIISDCHLELYLAQLAAEGYTVFVVEGQLPPCPAENSVVDCGDIEDVVNVDSDAFQPKPFNNKIVHALSPTDYVDESDEDLLKALIASREAADHNDRSLQKALMENVSLPAAECGTSDAHINGQASIDNTDQIRHSDVTPDVFPSAEEVRRKREAFLRRLEEAKKK</sequence>
<feature type="active site" description="Nucleophile" evidence="18">
    <location>
        <position position="3"/>
    </location>
</feature>
<organism evidence="21 22">
    <name type="scientific">Trichuris trichiura</name>
    <name type="common">Whipworm</name>
    <name type="synonym">Trichocephalus trichiurus</name>
    <dbReference type="NCBI Taxonomy" id="36087"/>
    <lineage>
        <taxon>Eukaryota</taxon>
        <taxon>Metazoa</taxon>
        <taxon>Ecdysozoa</taxon>
        <taxon>Nematoda</taxon>
        <taxon>Enoplea</taxon>
        <taxon>Dorylaimia</taxon>
        <taxon>Trichinellida</taxon>
        <taxon>Trichuridae</taxon>
        <taxon>Trichuris</taxon>
    </lineage>
</organism>
<evidence type="ECO:0000259" key="20">
    <source>
        <dbReference type="PROSITE" id="PS50957"/>
    </source>
</evidence>
<evidence type="ECO:0000256" key="18">
    <source>
        <dbReference type="PIRSR" id="PIRSR633865-1"/>
    </source>
</evidence>
<evidence type="ECO:0000256" key="5">
    <source>
        <dbReference type="ARBA" id="ARBA00022490"/>
    </source>
</evidence>
<dbReference type="GO" id="GO:0004843">
    <property type="term" value="F:cysteine-type deubiquitinase activity"/>
    <property type="evidence" value="ECO:0007669"/>
    <property type="project" value="UniProtKB-EC"/>
</dbReference>
<dbReference type="InterPro" id="IPR033865">
    <property type="entry name" value="Ataxin-3"/>
</dbReference>
<dbReference type="PANTHER" id="PTHR14159">
    <property type="entry name" value="ATAXIN-3-RELATED"/>
    <property type="match status" value="1"/>
</dbReference>
<evidence type="ECO:0000256" key="8">
    <source>
        <dbReference type="ARBA" id="ARBA00022786"/>
    </source>
</evidence>
<dbReference type="GO" id="GO:0005737">
    <property type="term" value="C:cytoplasm"/>
    <property type="evidence" value="ECO:0007669"/>
    <property type="project" value="UniProtKB-SubCell"/>
</dbReference>
<reference evidence="21" key="2">
    <citation type="submission" date="2014-03" db="EMBL/GenBank/DDBJ databases">
        <title>The whipworm genome and dual-species transcriptomics of an intimate host-pathogen interaction.</title>
        <authorList>
            <person name="Foth B.J."/>
            <person name="Tsai I.J."/>
            <person name="Reid A.J."/>
            <person name="Bancroft A.J."/>
            <person name="Nichol S."/>
            <person name="Tracey A."/>
            <person name="Holroyd N."/>
            <person name="Cotton J.A."/>
            <person name="Stanley E.J."/>
            <person name="Zarowiecki M."/>
            <person name="Liu J.Z."/>
            <person name="Huckvale T."/>
            <person name="Cooper P.J."/>
            <person name="Grencis R.K."/>
            <person name="Berriman M."/>
        </authorList>
    </citation>
    <scope>NUCLEOTIDE SEQUENCE [LARGE SCALE GENOMIC DNA]</scope>
</reference>
<feature type="active site" description="Proton acceptor" evidence="18">
    <location>
        <position position="93"/>
    </location>
</feature>
<evidence type="ECO:0000256" key="7">
    <source>
        <dbReference type="ARBA" id="ARBA00022737"/>
    </source>
</evidence>
<proteinExistence type="predicted"/>
<gene>
    <name evidence="21" type="ORF">TTRE_0000468001</name>
</gene>
<dbReference type="Gene3D" id="1.10.287.10">
    <property type="entry name" value="S15/NS1, RNA-binding"/>
    <property type="match status" value="1"/>
</dbReference>
<evidence type="ECO:0000256" key="2">
    <source>
        <dbReference type="ARBA" id="ARBA00004496"/>
    </source>
</evidence>
<evidence type="ECO:0000256" key="11">
    <source>
        <dbReference type="ARBA" id="ARBA00023015"/>
    </source>
</evidence>
<feature type="active site" evidence="18 19">
    <location>
        <position position="108"/>
    </location>
</feature>
<evidence type="ECO:0000313" key="22">
    <source>
        <dbReference type="Proteomes" id="UP000030665"/>
    </source>
</evidence>
<dbReference type="SMART" id="SM01246">
    <property type="entry name" value="Josephin"/>
    <property type="match status" value="1"/>
</dbReference>
<keyword evidence="11" id="KW-0805">Transcription regulation</keyword>
<dbReference type="Gene3D" id="3.90.70.40">
    <property type="match status" value="1"/>
</dbReference>
<evidence type="ECO:0000256" key="16">
    <source>
        <dbReference type="ARBA" id="ARBA00069055"/>
    </source>
</evidence>
<keyword evidence="13" id="KW-0539">Nucleus</keyword>
<comment type="subunit">
    <text evidence="15">Forms a complex composed of deubiquitinating enzyme atx-3, adapter ubxn-5 and cdc-48.1. Forms a complex composed of deubiquitinating enzyme atx-3, E4 ubiquitin-protein ligase ufd-2 and cdc-48.1. Interacts (via RRDR motif) with cdc-48.1 (via N-terminus) and cdc-48.2 (via N-terminus); the interaction with cdc-48.1 is not required for atx-3 enzymatic activity. Interacts (via C-terminus) with ubxn-5. May interact with ned-8.</text>
</comment>
<dbReference type="GO" id="GO:0016579">
    <property type="term" value="P:protein deubiquitination"/>
    <property type="evidence" value="ECO:0007669"/>
    <property type="project" value="InterPro"/>
</dbReference>
<dbReference type="OrthoDB" id="10063692at2759"/>
<dbReference type="STRING" id="36087.A0A077Z7E3"/>
<dbReference type="EMBL" id="HG806036">
    <property type="protein sequence ID" value="CDW56402.1"/>
    <property type="molecule type" value="Genomic_DNA"/>
</dbReference>
<dbReference type="AlphaFoldDB" id="A0A077Z7E3"/>
<dbReference type="EC" id="3.4.19.12" evidence="4"/>
<dbReference type="Proteomes" id="UP000030665">
    <property type="component" value="Unassembled WGS sequence"/>
</dbReference>
<keyword evidence="22" id="KW-1185">Reference proteome</keyword>
<comment type="catalytic activity">
    <reaction evidence="1">
        <text>Thiol-dependent hydrolysis of ester, thioester, amide, peptide and isopeptide bonds formed by the C-terminal Gly of ubiquitin (a 76-residue protein attached to proteins as an intracellular targeting signal).</text>
        <dbReference type="EC" id="3.4.19.12"/>
    </reaction>
</comment>
<dbReference type="PANTHER" id="PTHR14159:SF0">
    <property type="entry name" value="ATAXIN-3-RELATED"/>
    <property type="match status" value="1"/>
</dbReference>
<keyword evidence="5" id="KW-0963">Cytoplasm</keyword>
<keyword evidence="6" id="KW-0645">Protease</keyword>
<evidence type="ECO:0000256" key="15">
    <source>
        <dbReference type="ARBA" id="ARBA00063584"/>
    </source>
</evidence>